<evidence type="ECO:0000313" key="1">
    <source>
        <dbReference type="EMBL" id="KAG7301769.1"/>
    </source>
</evidence>
<reference evidence="1 2" key="1">
    <citation type="submission" date="2021-06" db="EMBL/GenBank/DDBJ databases">
        <title>A haploid diamondback moth (Plutella xylostella L.) genome assembly resolves 31 chromosomes and identifies a diamide resistance mutation.</title>
        <authorList>
            <person name="Ward C.M."/>
            <person name="Perry K.D."/>
            <person name="Baker G."/>
            <person name="Powis K."/>
            <person name="Heckel D.G."/>
            <person name="Baxter S.W."/>
        </authorList>
    </citation>
    <scope>NUCLEOTIDE SEQUENCE [LARGE SCALE GENOMIC DNA]</scope>
    <source>
        <strain evidence="1 2">LV</strain>
        <tissue evidence="1">Single pupa</tissue>
    </source>
</reference>
<keyword evidence="2" id="KW-1185">Reference proteome</keyword>
<protein>
    <submittedName>
        <fullName evidence="1">Uncharacterized protein</fullName>
    </submittedName>
</protein>
<gene>
    <name evidence="1" type="ORF">JYU34_014782</name>
</gene>
<dbReference type="Proteomes" id="UP000823941">
    <property type="component" value="Chromosome 19"/>
</dbReference>
<comment type="caution">
    <text evidence="1">The sequence shown here is derived from an EMBL/GenBank/DDBJ whole genome shotgun (WGS) entry which is preliminary data.</text>
</comment>
<proteinExistence type="predicted"/>
<dbReference type="EMBL" id="JAHIBW010000019">
    <property type="protein sequence ID" value="KAG7301769.1"/>
    <property type="molecule type" value="Genomic_DNA"/>
</dbReference>
<evidence type="ECO:0000313" key="2">
    <source>
        <dbReference type="Proteomes" id="UP000823941"/>
    </source>
</evidence>
<accession>A0ABQ7Q958</accession>
<organism evidence="1 2">
    <name type="scientific">Plutella xylostella</name>
    <name type="common">Diamondback moth</name>
    <name type="synonym">Plutella maculipennis</name>
    <dbReference type="NCBI Taxonomy" id="51655"/>
    <lineage>
        <taxon>Eukaryota</taxon>
        <taxon>Metazoa</taxon>
        <taxon>Ecdysozoa</taxon>
        <taxon>Arthropoda</taxon>
        <taxon>Hexapoda</taxon>
        <taxon>Insecta</taxon>
        <taxon>Pterygota</taxon>
        <taxon>Neoptera</taxon>
        <taxon>Endopterygota</taxon>
        <taxon>Lepidoptera</taxon>
        <taxon>Glossata</taxon>
        <taxon>Ditrysia</taxon>
        <taxon>Yponomeutoidea</taxon>
        <taxon>Plutellidae</taxon>
        <taxon>Plutella</taxon>
    </lineage>
</organism>
<sequence length="57" mass="6515">MTFGLFAGEEESGRYLVLEEKTLRIVSRYWEVFGAAPAERQQIGNRQRLLVAPFGLL</sequence>
<name>A0ABQ7Q958_PLUXY</name>